<dbReference type="InterPro" id="IPR044135">
    <property type="entry name" value="Met-tRNA-FMT_C"/>
</dbReference>
<protein>
    <recommendedName>
        <fullName evidence="4">Methionyl-tRNA formyltransferase</fullName>
        <ecNumber evidence="3">2.1.2.9</ecNumber>
    </recommendedName>
</protein>
<dbReference type="GO" id="GO:0004479">
    <property type="term" value="F:methionyl-tRNA formyltransferase activity"/>
    <property type="evidence" value="ECO:0007669"/>
    <property type="project" value="UniProtKB-EC"/>
</dbReference>
<dbReference type="CDD" id="cd08646">
    <property type="entry name" value="FMT_core_Met-tRNA-FMT_N"/>
    <property type="match status" value="1"/>
</dbReference>
<dbReference type="InterPro" id="IPR036477">
    <property type="entry name" value="Formyl_transf_N_sf"/>
</dbReference>
<evidence type="ECO:0000259" key="9">
    <source>
        <dbReference type="Pfam" id="PF02911"/>
    </source>
</evidence>
<dbReference type="EMBL" id="MDCO01000001">
    <property type="protein sequence ID" value="OEJ16027.1"/>
    <property type="molecule type" value="Genomic_DNA"/>
</dbReference>
<evidence type="ECO:0000259" key="8">
    <source>
        <dbReference type="Pfam" id="PF00551"/>
    </source>
</evidence>
<dbReference type="InterPro" id="IPR001555">
    <property type="entry name" value="GART_AS"/>
</dbReference>
<gene>
    <name evidence="10" type="ORF">BFL38_11260</name>
</gene>
<evidence type="ECO:0000313" key="10">
    <source>
        <dbReference type="EMBL" id="OEJ16027.1"/>
    </source>
</evidence>
<dbReference type="PANTHER" id="PTHR11138:SF5">
    <property type="entry name" value="METHIONYL-TRNA FORMYLTRANSFERASE, MITOCHONDRIAL"/>
    <property type="match status" value="1"/>
</dbReference>
<dbReference type="RefSeq" id="WP_069725491.1">
    <property type="nucleotide sequence ID" value="NZ_MDCO01000001.1"/>
</dbReference>
<dbReference type="InterPro" id="IPR041711">
    <property type="entry name" value="Met-tRNA-FMT_N"/>
</dbReference>
<dbReference type="Pfam" id="PF02911">
    <property type="entry name" value="Formyl_trans_C"/>
    <property type="match status" value="1"/>
</dbReference>
<feature type="domain" description="Formyl transferase N-terminal" evidence="8">
    <location>
        <begin position="4"/>
        <end position="176"/>
    </location>
</feature>
<dbReference type="CDD" id="cd08704">
    <property type="entry name" value="Met_tRNA_FMT_C"/>
    <property type="match status" value="1"/>
</dbReference>
<dbReference type="Gene3D" id="3.10.25.10">
    <property type="entry name" value="Formyl transferase, C-terminal domain"/>
    <property type="match status" value="1"/>
</dbReference>
<dbReference type="InterPro" id="IPR005793">
    <property type="entry name" value="Formyl_trans_C"/>
</dbReference>
<evidence type="ECO:0000256" key="2">
    <source>
        <dbReference type="ARBA" id="ARBA00010699"/>
    </source>
</evidence>
<evidence type="ECO:0000256" key="4">
    <source>
        <dbReference type="ARBA" id="ARBA00016014"/>
    </source>
</evidence>
<dbReference type="Proteomes" id="UP000095247">
    <property type="component" value="Unassembled WGS sequence"/>
</dbReference>
<accession>A0A1E5NIW2</accession>
<dbReference type="AlphaFoldDB" id="A0A1E5NIW2"/>
<dbReference type="NCBIfam" id="TIGR00460">
    <property type="entry name" value="fmt"/>
    <property type="match status" value="1"/>
</dbReference>
<dbReference type="Pfam" id="PF00551">
    <property type="entry name" value="Formyl_trans_N"/>
    <property type="match status" value="1"/>
</dbReference>
<dbReference type="GO" id="GO:0005829">
    <property type="term" value="C:cytosol"/>
    <property type="evidence" value="ECO:0007669"/>
    <property type="project" value="TreeGrafter"/>
</dbReference>
<dbReference type="InterPro" id="IPR005794">
    <property type="entry name" value="Fmt"/>
</dbReference>
<name>A0A1E5NIW2_9SPIR</name>
<dbReference type="SUPFAM" id="SSF50486">
    <property type="entry name" value="FMT C-terminal domain-like"/>
    <property type="match status" value="1"/>
</dbReference>
<evidence type="ECO:0000256" key="6">
    <source>
        <dbReference type="ARBA" id="ARBA00022917"/>
    </source>
</evidence>
<keyword evidence="6" id="KW-0648">Protein biosynthesis</keyword>
<dbReference type="InterPro" id="IPR037022">
    <property type="entry name" value="Formyl_trans_C_sf"/>
</dbReference>
<comment type="function">
    <text evidence="1">Attaches a formyl group to the free amino group of methionyl-tRNA(fMet). The formyl group appears to play a dual role in the initiator identity of N-formylmethionyl-tRNA by promoting its recognition by IF2 and preventing the misappropriation of this tRNA by the elongation apparatus.</text>
</comment>
<proteinExistence type="inferred from homology"/>
<evidence type="ECO:0000313" key="11">
    <source>
        <dbReference type="Proteomes" id="UP000095247"/>
    </source>
</evidence>
<comment type="catalytic activity">
    <reaction evidence="7">
        <text>L-methionyl-tRNA(fMet) + (6R)-10-formyltetrahydrofolate = N-formyl-L-methionyl-tRNA(fMet) + (6S)-5,6,7,8-tetrahydrofolate + H(+)</text>
        <dbReference type="Rhea" id="RHEA:24380"/>
        <dbReference type="Rhea" id="RHEA-COMP:9952"/>
        <dbReference type="Rhea" id="RHEA-COMP:9953"/>
        <dbReference type="ChEBI" id="CHEBI:15378"/>
        <dbReference type="ChEBI" id="CHEBI:57453"/>
        <dbReference type="ChEBI" id="CHEBI:78530"/>
        <dbReference type="ChEBI" id="CHEBI:78844"/>
        <dbReference type="ChEBI" id="CHEBI:195366"/>
        <dbReference type="EC" id="2.1.2.9"/>
    </reaction>
</comment>
<dbReference type="SUPFAM" id="SSF53328">
    <property type="entry name" value="Formyltransferase"/>
    <property type="match status" value="1"/>
</dbReference>
<evidence type="ECO:0000256" key="5">
    <source>
        <dbReference type="ARBA" id="ARBA00022679"/>
    </source>
</evidence>
<evidence type="ECO:0000256" key="7">
    <source>
        <dbReference type="ARBA" id="ARBA00048558"/>
    </source>
</evidence>
<dbReference type="PANTHER" id="PTHR11138">
    <property type="entry name" value="METHIONYL-TRNA FORMYLTRANSFERASE"/>
    <property type="match status" value="1"/>
</dbReference>
<keyword evidence="5 10" id="KW-0808">Transferase</keyword>
<dbReference type="InterPro" id="IPR011034">
    <property type="entry name" value="Formyl_transferase-like_C_sf"/>
</dbReference>
<evidence type="ECO:0000256" key="1">
    <source>
        <dbReference type="ARBA" id="ARBA00002606"/>
    </source>
</evidence>
<comment type="similarity">
    <text evidence="2">Belongs to the Fmt family.</text>
</comment>
<feature type="domain" description="Formyl transferase C-terminal" evidence="9">
    <location>
        <begin position="205"/>
        <end position="302"/>
    </location>
</feature>
<reference evidence="10 11" key="1">
    <citation type="submission" date="2016-08" db="EMBL/GenBank/DDBJ databases">
        <title>Characterization and recognition of Brachyspira hampsonii sp. nov., a novel intestinal spirochete that is pathogenic to pigs.</title>
        <authorList>
            <person name="Mirajkar N."/>
            <person name="La T."/>
            <person name="Phillips N."/>
            <person name="Hampson D."/>
            <person name="Gebhart C."/>
        </authorList>
    </citation>
    <scope>NUCLEOTIDE SEQUENCE [LARGE SCALE GENOMIC DNA]</scope>
    <source>
        <strain evidence="10 11">P280/1</strain>
    </source>
</reference>
<sequence length="311" mass="35497">MYNVIVAGSTDFTRDCILQLMELDNVNLNGVIAPIDTKKDRKGNIINSPVVEIALDKHLNLFQPESINKDDFYNTLLDLAPDFLIIVAYGKILNKRTLSLPKIMPLNIHGSLLPVLRGASPVEHALLYGFEKSGTTLQKMDIKLDEGDIILQHEVSIDKNWQFNDLYDKIKESGVYLLKEFFKDTDKYISSMIKQDDSLATYCSKIKKEDGKLDFSKDALSLHNMTRAFVRWPTAYCFYKNISIKVFNSEYIYKSNSSDFGKIADINNNGIYIEALNGLYVIKELQREGKKRQTVKEFLCGNKLAVGEYFN</sequence>
<dbReference type="PROSITE" id="PS00373">
    <property type="entry name" value="GART"/>
    <property type="match status" value="1"/>
</dbReference>
<organism evidence="10 11">
    <name type="scientific">Brachyspira hampsonii</name>
    <dbReference type="NCBI Taxonomy" id="1287055"/>
    <lineage>
        <taxon>Bacteria</taxon>
        <taxon>Pseudomonadati</taxon>
        <taxon>Spirochaetota</taxon>
        <taxon>Spirochaetia</taxon>
        <taxon>Brachyspirales</taxon>
        <taxon>Brachyspiraceae</taxon>
        <taxon>Brachyspira</taxon>
    </lineage>
</organism>
<dbReference type="InterPro" id="IPR002376">
    <property type="entry name" value="Formyl_transf_N"/>
</dbReference>
<dbReference type="EC" id="2.1.2.9" evidence="3"/>
<evidence type="ECO:0000256" key="3">
    <source>
        <dbReference type="ARBA" id="ARBA00012261"/>
    </source>
</evidence>
<comment type="caution">
    <text evidence="10">The sequence shown here is derived from an EMBL/GenBank/DDBJ whole genome shotgun (WGS) entry which is preliminary data.</text>
</comment>
<dbReference type="Gene3D" id="3.40.50.170">
    <property type="entry name" value="Formyl transferase, N-terminal domain"/>
    <property type="match status" value="1"/>
</dbReference>